<dbReference type="Pfam" id="PF00501">
    <property type="entry name" value="AMP-binding"/>
    <property type="match status" value="1"/>
</dbReference>
<dbReference type="GO" id="GO:0006629">
    <property type="term" value="P:lipid metabolic process"/>
    <property type="evidence" value="ECO:0007669"/>
    <property type="project" value="InterPro"/>
</dbReference>
<dbReference type="Gene3D" id="3.40.50.12780">
    <property type="entry name" value="N-terminal domain of ligase-like"/>
    <property type="match status" value="1"/>
</dbReference>
<evidence type="ECO:0000259" key="5">
    <source>
        <dbReference type="Pfam" id="PF00501"/>
    </source>
</evidence>
<keyword evidence="2 7" id="KW-0436">Ligase</keyword>
<dbReference type="PANTHER" id="PTHR42921:SF1">
    <property type="entry name" value="ACETOACETYL-COA SYNTHETASE"/>
    <property type="match status" value="1"/>
</dbReference>
<dbReference type="AlphaFoldDB" id="A0A841ALB6"/>
<evidence type="ECO:0000256" key="3">
    <source>
        <dbReference type="ARBA" id="ARBA00022741"/>
    </source>
</evidence>
<dbReference type="InterPro" id="IPR005914">
    <property type="entry name" value="Acac_CoA_synth"/>
</dbReference>
<feature type="domain" description="AMP-dependent synthetase/ligase" evidence="5">
    <location>
        <begin position="97"/>
        <end position="396"/>
    </location>
</feature>
<evidence type="ECO:0000256" key="2">
    <source>
        <dbReference type="ARBA" id="ARBA00022598"/>
    </source>
</evidence>
<keyword evidence="8" id="KW-1185">Reference proteome</keyword>
<name>A0A841ALB6_9MICO</name>
<evidence type="ECO:0000256" key="1">
    <source>
        <dbReference type="ARBA" id="ARBA00006432"/>
    </source>
</evidence>
<dbReference type="EC" id="6.2.1.16" evidence="7"/>
<dbReference type="RefSeq" id="WP_184233747.1">
    <property type="nucleotide sequence ID" value="NZ_JACHMJ010000001.1"/>
</dbReference>
<comment type="caution">
    <text evidence="7">The sequence shown here is derived from an EMBL/GenBank/DDBJ whole genome shotgun (WGS) entry which is preliminary data.</text>
</comment>
<dbReference type="PROSITE" id="PS00455">
    <property type="entry name" value="AMP_BINDING"/>
    <property type="match status" value="1"/>
</dbReference>
<dbReference type="Pfam" id="PF13193">
    <property type="entry name" value="AMP-binding_C"/>
    <property type="match status" value="1"/>
</dbReference>
<dbReference type="PANTHER" id="PTHR42921">
    <property type="entry name" value="ACETOACETYL-COA SYNTHETASE"/>
    <property type="match status" value="1"/>
</dbReference>
<evidence type="ECO:0000313" key="8">
    <source>
        <dbReference type="Proteomes" id="UP000536685"/>
    </source>
</evidence>
<dbReference type="Proteomes" id="UP000536685">
    <property type="component" value="Unassembled WGS sequence"/>
</dbReference>
<dbReference type="InterPro" id="IPR020845">
    <property type="entry name" value="AMP-binding_CS"/>
</dbReference>
<evidence type="ECO:0000259" key="6">
    <source>
        <dbReference type="Pfam" id="PF13193"/>
    </source>
</evidence>
<gene>
    <name evidence="7" type="ORF">HD599_000746</name>
</gene>
<keyword evidence="4" id="KW-0067">ATP-binding</keyword>
<dbReference type="NCBIfam" id="TIGR01217">
    <property type="entry name" value="ac_ac_CoA_syn"/>
    <property type="match status" value="1"/>
</dbReference>
<evidence type="ECO:0000313" key="7">
    <source>
        <dbReference type="EMBL" id="MBB5842423.1"/>
    </source>
</evidence>
<dbReference type="SUPFAM" id="SSF56801">
    <property type="entry name" value="Acetyl-CoA synthetase-like"/>
    <property type="match status" value="1"/>
</dbReference>
<accession>A0A841ALB6</accession>
<evidence type="ECO:0000256" key="4">
    <source>
        <dbReference type="ARBA" id="ARBA00022840"/>
    </source>
</evidence>
<sequence length="632" mass="67832">MTEPLWRPHESAFTESNLARFALANGFDPHDYAALHEWSITERGDFWSALWDFAGVIGERGTVAEVLPPAPAHMFGTRYFPEARLNFTENLLRGDDDRRAVVVADESGVALTLTLGELKQRVAGAQQGLRRLGIGLGDIVAGILPNGIDNLVAYLATVSLGAAWAGCSPDFGAAGLRDRIGQVSPSVLIVADGYDYNGTTFDITGRVADVVAALPKTPTVIVAGAASWDEHFVDESAVLEYERFPFATPLLVMFTSGTTGLPKCIVHTAGGVLLQHLKEHVLHGDVRPGDVHSWYTSTAWMMYGWVVSVLAAEATVLLIDGSPSPGGDSEHLWRMAEEAGVTHFGTSPRYLASIADAGYRPRDHFALESLRSVLSAGAPVSVEQYHWVYDAIKPDMVFASISGGTDIHGCFMLGSPVHPVYAGEITCIALGHAVTAMTEANVPVIGEKADLVITEPFPSMPLTFLGDDGEARYRTAYFAVRDDLWTHGDLVEVTERGTVIVYGRSDATLNPSGVRIGTAELYRVLDQRPEIADSIAFGYVDDGNEEVAVCVVLADGVDLTDELARDLRRDLRDTASPRHVPKYLKAVSQIPYTTNGKKVETAAKAAAAGTAVPNVGSLSNPEALDEIAALFA</sequence>
<dbReference type="NCBIfam" id="NF002937">
    <property type="entry name" value="PRK03584.1"/>
    <property type="match status" value="1"/>
</dbReference>
<reference evidence="7 8" key="1">
    <citation type="submission" date="2020-08" db="EMBL/GenBank/DDBJ databases">
        <title>Sequencing the genomes of 1000 actinobacteria strains.</title>
        <authorList>
            <person name="Klenk H.-P."/>
        </authorList>
    </citation>
    <scope>NUCLEOTIDE SEQUENCE [LARGE SCALE GENOMIC DNA]</scope>
    <source>
        <strain evidence="7 8">DSM 105784</strain>
    </source>
</reference>
<organism evidence="7 8">
    <name type="scientific">Conyzicola lurida</name>
    <dbReference type="NCBI Taxonomy" id="1172621"/>
    <lineage>
        <taxon>Bacteria</taxon>
        <taxon>Bacillati</taxon>
        <taxon>Actinomycetota</taxon>
        <taxon>Actinomycetes</taxon>
        <taxon>Micrococcales</taxon>
        <taxon>Microbacteriaceae</taxon>
        <taxon>Conyzicola</taxon>
    </lineage>
</organism>
<dbReference type="Gene3D" id="3.30.300.30">
    <property type="match status" value="1"/>
</dbReference>
<dbReference type="InterPro" id="IPR000873">
    <property type="entry name" value="AMP-dep_synth/lig_dom"/>
</dbReference>
<keyword evidence="3" id="KW-0547">Nucleotide-binding</keyword>
<protein>
    <submittedName>
        <fullName evidence="7">Acetoacetyl-CoA synthetase</fullName>
        <ecNumber evidence="7">6.2.1.16</ecNumber>
    </submittedName>
</protein>
<dbReference type="GO" id="GO:0005524">
    <property type="term" value="F:ATP binding"/>
    <property type="evidence" value="ECO:0007669"/>
    <property type="project" value="UniProtKB-KW"/>
</dbReference>
<dbReference type="InterPro" id="IPR042099">
    <property type="entry name" value="ANL_N_sf"/>
</dbReference>
<dbReference type="GO" id="GO:0030729">
    <property type="term" value="F:acetoacetate-CoA ligase activity"/>
    <property type="evidence" value="ECO:0007669"/>
    <property type="project" value="UniProtKB-EC"/>
</dbReference>
<comment type="similarity">
    <text evidence="1">Belongs to the ATP-dependent AMP-binding enzyme family.</text>
</comment>
<dbReference type="InterPro" id="IPR045851">
    <property type="entry name" value="AMP-bd_C_sf"/>
</dbReference>
<feature type="domain" description="AMP-binding enzyme C-terminal" evidence="6">
    <location>
        <begin position="525"/>
        <end position="597"/>
    </location>
</feature>
<dbReference type="EMBL" id="JACHMJ010000001">
    <property type="protein sequence ID" value="MBB5842423.1"/>
    <property type="molecule type" value="Genomic_DNA"/>
</dbReference>
<dbReference type="InterPro" id="IPR025110">
    <property type="entry name" value="AMP-bd_C"/>
</dbReference>
<proteinExistence type="inferred from homology"/>